<feature type="chain" id="PRO_5006442503" evidence="2">
    <location>
        <begin position="26"/>
        <end position="90"/>
    </location>
</feature>
<dbReference type="EMBL" id="LLXZ01000190">
    <property type="protein sequence ID" value="KRQ97580.1"/>
    <property type="molecule type" value="Genomic_DNA"/>
</dbReference>
<keyword evidence="1" id="KW-1133">Transmembrane helix</keyword>
<gene>
    <name evidence="3" type="ORF">CQ12_36335</name>
</gene>
<protein>
    <submittedName>
        <fullName evidence="3">Uncharacterized protein</fullName>
    </submittedName>
</protein>
<keyword evidence="1" id="KW-0812">Transmembrane</keyword>
<accession>A0A0R3KVE0</accession>
<evidence type="ECO:0000256" key="2">
    <source>
        <dbReference type="SAM" id="SignalP"/>
    </source>
</evidence>
<evidence type="ECO:0000313" key="3">
    <source>
        <dbReference type="EMBL" id="KRQ97580.1"/>
    </source>
</evidence>
<keyword evidence="4" id="KW-1185">Reference proteome</keyword>
<keyword evidence="2" id="KW-0732">Signal</keyword>
<feature type="signal peptide" evidence="2">
    <location>
        <begin position="1"/>
        <end position="25"/>
    </location>
</feature>
<dbReference type="OrthoDB" id="8245693at2"/>
<evidence type="ECO:0000256" key="1">
    <source>
        <dbReference type="SAM" id="Phobius"/>
    </source>
</evidence>
<dbReference type="Proteomes" id="UP000050863">
    <property type="component" value="Unassembled WGS sequence"/>
</dbReference>
<dbReference type="AlphaFoldDB" id="A0A0R3KVE0"/>
<keyword evidence="1" id="KW-0472">Membrane</keyword>
<sequence length="90" mass="9455">MKKTFAAFVAVVTIAGSLASTPASAQRGVAAGVAAGLLGGAIIGGAIASSRPAYGGPVYVEEAPYPACRMVRERFWDGYDWRYRRVEVCN</sequence>
<reference evidence="3 4" key="1">
    <citation type="submission" date="2014-03" db="EMBL/GenBank/DDBJ databases">
        <title>Bradyrhizobium valentinum sp. nov., isolated from effective nodules of Lupinus mariae-josephae, a lupine endemic of basic-lime soils in Eastern Spain.</title>
        <authorList>
            <person name="Duran D."/>
            <person name="Rey L."/>
            <person name="Navarro A."/>
            <person name="Busquets A."/>
            <person name="Imperial J."/>
            <person name="Ruiz-Argueso T."/>
        </authorList>
    </citation>
    <scope>NUCLEOTIDE SEQUENCE [LARGE SCALE GENOMIC DNA]</scope>
    <source>
        <strain evidence="3 4">PAC68</strain>
    </source>
</reference>
<proteinExistence type="predicted"/>
<comment type="caution">
    <text evidence="3">The sequence shown here is derived from an EMBL/GenBank/DDBJ whole genome shotgun (WGS) entry which is preliminary data.</text>
</comment>
<evidence type="ECO:0000313" key="4">
    <source>
        <dbReference type="Proteomes" id="UP000050863"/>
    </source>
</evidence>
<organism evidence="3 4">
    <name type="scientific">Bradyrhizobium jicamae</name>
    <dbReference type="NCBI Taxonomy" id="280332"/>
    <lineage>
        <taxon>Bacteria</taxon>
        <taxon>Pseudomonadati</taxon>
        <taxon>Pseudomonadota</taxon>
        <taxon>Alphaproteobacteria</taxon>
        <taxon>Hyphomicrobiales</taxon>
        <taxon>Nitrobacteraceae</taxon>
        <taxon>Bradyrhizobium</taxon>
    </lineage>
</organism>
<name>A0A0R3KVE0_9BRAD</name>
<feature type="transmembrane region" description="Helical" evidence="1">
    <location>
        <begin position="29"/>
        <end position="48"/>
    </location>
</feature>
<dbReference type="RefSeq" id="WP_057839271.1">
    <property type="nucleotide sequence ID" value="NZ_LLXZ01000190.1"/>
</dbReference>